<feature type="region of interest" description="Disordered" evidence="1">
    <location>
        <begin position="42"/>
        <end position="94"/>
    </location>
</feature>
<gene>
    <name evidence="2" type="ORF">QQF64_032593</name>
</gene>
<evidence type="ECO:0000313" key="2">
    <source>
        <dbReference type="EMBL" id="KAL1270304.1"/>
    </source>
</evidence>
<name>A0ABR3N0A4_9TELE</name>
<feature type="compositionally biased region" description="Basic residues" evidence="1">
    <location>
        <begin position="46"/>
        <end position="55"/>
    </location>
</feature>
<reference evidence="2 3" key="1">
    <citation type="submission" date="2023-09" db="EMBL/GenBank/DDBJ databases">
        <authorList>
            <person name="Wang M."/>
        </authorList>
    </citation>
    <scope>NUCLEOTIDE SEQUENCE [LARGE SCALE GENOMIC DNA]</scope>
    <source>
        <strain evidence="2">GT-2023</strain>
        <tissue evidence="2">Liver</tissue>
    </source>
</reference>
<organism evidence="2 3">
    <name type="scientific">Cirrhinus molitorella</name>
    <name type="common">mud carp</name>
    <dbReference type="NCBI Taxonomy" id="172907"/>
    <lineage>
        <taxon>Eukaryota</taxon>
        <taxon>Metazoa</taxon>
        <taxon>Chordata</taxon>
        <taxon>Craniata</taxon>
        <taxon>Vertebrata</taxon>
        <taxon>Euteleostomi</taxon>
        <taxon>Actinopterygii</taxon>
        <taxon>Neopterygii</taxon>
        <taxon>Teleostei</taxon>
        <taxon>Ostariophysi</taxon>
        <taxon>Cypriniformes</taxon>
        <taxon>Cyprinidae</taxon>
        <taxon>Labeoninae</taxon>
        <taxon>Labeonini</taxon>
        <taxon>Cirrhinus</taxon>
    </lineage>
</organism>
<feature type="compositionally biased region" description="Polar residues" evidence="1">
    <location>
        <begin position="81"/>
        <end position="94"/>
    </location>
</feature>
<keyword evidence="3" id="KW-1185">Reference proteome</keyword>
<evidence type="ECO:0000256" key="1">
    <source>
        <dbReference type="SAM" id="MobiDB-lite"/>
    </source>
</evidence>
<evidence type="ECO:0000313" key="3">
    <source>
        <dbReference type="Proteomes" id="UP001558613"/>
    </source>
</evidence>
<dbReference type="Proteomes" id="UP001558613">
    <property type="component" value="Unassembled WGS sequence"/>
</dbReference>
<accession>A0ABR3N0A4</accession>
<proteinExistence type="predicted"/>
<protein>
    <submittedName>
        <fullName evidence="2">Uncharacterized protein</fullName>
    </submittedName>
</protein>
<sequence length="128" mass="14044">MRALGSIQLHPCLQKPSRRHTGRNPQETGFFIIQVQIPKLNLQNRSKSKTTRHSCVRGPPPVDAGGSMPPDQPVHGKSEQKQPSTITRSPSKCDMKSSQCAMTFVGFSHLPNAIRRVAVTECTEATAL</sequence>
<dbReference type="EMBL" id="JAYMGO010000008">
    <property type="protein sequence ID" value="KAL1270304.1"/>
    <property type="molecule type" value="Genomic_DNA"/>
</dbReference>
<feature type="region of interest" description="Disordered" evidence="1">
    <location>
        <begin position="1"/>
        <end position="29"/>
    </location>
</feature>
<comment type="caution">
    <text evidence="2">The sequence shown here is derived from an EMBL/GenBank/DDBJ whole genome shotgun (WGS) entry which is preliminary data.</text>
</comment>